<comment type="catalytic activity">
    <reaction evidence="6">
        <text>tRNA(n+1) + phosphate = tRNA(n) + a ribonucleoside 5'-diphosphate</text>
        <dbReference type="Rhea" id="RHEA:10628"/>
        <dbReference type="Rhea" id="RHEA-COMP:17343"/>
        <dbReference type="Rhea" id="RHEA-COMP:17344"/>
        <dbReference type="ChEBI" id="CHEBI:43474"/>
        <dbReference type="ChEBI" id="CHEBI:57930"/>
        <dbReference type="ChEBI" id="CHEBI:173114"/>
        <dbReference type="EC" id="2.7.7.56"/>
    </reaction>
</comment>
<accession>D2R6P9</accession>
<comment type="similarity">
    <text evidence="1 6">Belongs to the RNase PH family.</text>
</comment>
<dbReference type="NCBIfam" id="TIGR01966">
    <property type="entry name" value="RNasePH"/>
    <property type="match status" value="1"/>
</dbReference>
<dbReference type="Pfam" id="PF03725">
    <property type="entry name" value="RNase_PH_C"/>
    <property type="match status" value="1"/>
</dbReference>
<proteinExistence type="inferred from homology"/>
<dbReference type="SUPFAM" id="SSF54211">
    <property type="entry name" value="Ribosomal protein S5 domain 2-like"/>
    <property type="match status" value="1"/>
</dbReference>
<dbReference type="HOGENOM" id="CLU_050858_0_0_0"/>
<keyword evidence="5" id="KW-0694">RNA-binding</keyword>
<evidence type="ECO:0000256" key="5">
    <source>
        <dbReference type="ARBA" id="ARBA00022884"/>
    </source>
</evidence>
<evidence type="ECO:0000313" key="10">
    <source>
        <dbReference type="Proteomes" id="UP000001887"/>
    </source>
</evidence>
<keyword evidence="10" id="KW-1185">Reference proteome</keyword>
<dbReference type="eggNOG" id="COG0689">
    <property type="taxonomic scope" value="Bacteria"/>
</dbReference>
<evidence type="ECO:0000256" key="2">
    <source>
        <dbReference type="ARBA" id="ARBA00022552"/>
    </source>
</evidence>
<dbReference type="InterPro" id="IPR002381">
    <property type="entry name" value="RNase_PH_bac-type"/>
</dbReference>
<dbReference type="InterPro" id="IPR015847">
    <property type="entry name" value="ExoRNase_PH_dom2"/>
</dbReference>
<dbReference type="SUPFAM" id="SSF55666">
    <property type="entry name" value="Ribonuclease PH domain 2-like"/>
    <property type="match status" value="1"/>
</dbReference>
<dbReference type="FunFam" id="3.30.230.70:FF:000003">
    <property type="entry name" value="Ribonuclease PH"/>
    <property type="match status" value="1"/>
</dbReference>
<sequence length="247" mass="26696">MSRTASELRPIKIKRNYTKMSPGSVLIEAGETVVLCTASVDAKVPDWLAGKGKGWITAEYNMLPHSTRPRKQRERAKTDGRTTEIQRLIGRSLRAVIDLEALGERLLQVDCDVLQADGGTRTASITGAFIAVVDAIRSIKGDANNPKNLPITRPVLLDSVAAISVGIVEGKPTLDLEYVQDVDADVDMNVVMTGSGKFVEIQGTGEEATFDDAQLAALLKLARQGITQLTTIQKTALGKAWPFPVKK</sequence>
<comment type="function">
    <text evidence="6">Phosphorolytic 3'-5' exoribonuclease that plays an important role in tRNA 3'-end maturation. Removes nucleotide residues following the 3'-CCA terminus of tRNAs; can also add nucleotides to the ends of RNA molecules by using nucleoside diphosphates as substrates, but this may not be physiologically important. Probably plays a role in initiation of 16S rRNA degradation (leading to ribosome degradation) during starvation.</text>
</comment>
<dbReference type="GO" id="GO:0009022">
    <property type="term" value="F:tRNA nucleotidyltransferase activity"/>
    <property type="evidence" value="ECO:0007669"/>
    <property type="project" value="UniProtKB-UniRule"/>
</dbReference>
<keyword evidence="6 9" id="KW-0548">Nucleotidyltransferase</keyword>
<dbReference type="Pfam" id="PF01138">
    <property type="entry name" value="RNase_PH"/>
    <property type="match status" value="1"/>
</dbReference>
<dbReference type="InterPro" id="IPR027408">
    <property type="entry name" value="PNPase/RNase_PH_dom_sf"/>
</dbReference>
<dbReference type="InterPro" id="IPR018336">
    <property type="entry name" value="RNase_PH_CS"/>
</dbReference>
<protein>
    <recommendedName>
        <fullName evidence="6">Ribonuclease PH</fullName>
        <shortName evidence="6">RNase PH</shortName>
        <ecNumber evidence="6">2.7.7.56</ecNumber>
    </recommendedName>
    <alternativeName>
        <fullName evidence="6">tRNA nucleotidyltransferase</fullName>
    </alternativeName>
</protein>
<feature type="domain" description="Exoribonuclease phosphorolytic" evidence="7">
    <location>
        <begin position="7"/>
        <end position="135"/>
    </location>
</feature>
<dbReference type="OrthoDB" id="9807456at2"/>
<dbReference type="GO" id="GO:0000049">
    <property type="term" value="F:tRNA binding"/>
    <property type="evidence" value="ECO:0007669"/>
    <property type="project" value="UniProtKB-UniRule"/>
</dbReference>
<dbReference type="InterPro" id="IPR050080">
    <property type="entry name" value="RNase_PH"/>
</dbReference>
<evidence type="ECO:0000256" key="1">
    <source>
        <dbReference type="ARBA" id="ARBA00006678"/>
    </source>
</evidence>
<reference evidence="9 10" key="1">
    <citation type="journal article" date="2009" name="Stand. Genomic Sci.">
        <title>Complete genome sequence of Pirellula staleyi type strain (ATCC 27377).</title>
        <authorList>
            <person name="Clum A."/>
            <person name="Tindall B.J."/>
            <person name="Sikorski J."/>
            <person name="Ivanova N."/>
            <person name="Mavrommatis K."/>
            <person name="Lucas S."/>
            <person name="Glavina del Rio T."/>
            <person name="Nolan M."/>
            <person name="Chen F."/>
            <person name="Tice H."/>
            <person name="Pitluck S."/>
            <person name="Cheng J.F."/>
            <person name="Chertkov O."/>
            <person name="Brettin T."/>
            <person name="Han C."/>
            <person name="Detter J.C."/>
            <person name="Kuske C."/>
            <person name="Bruce D."/>
            <person name="Goodwin L."/>
            <person name="Ovchinikova G."/>
            <person name="Pati A."/>
            <person name="Mikhailova N."/>
            <person name="Chen A."/>
            <person name="Palaniappan K."/>
            <person name="Land M."/>
            <person name="Hauser L."/>
            <person name="Chang Y.J."/>
            <person name="Jeffries C.D."/>
            <person name="Chain P."/>
            <person name="Rohde M."/>
            <person name="Goker M."/>
            <person name="Bristow J."/>
            <person name="Eisen J.A."/>
            <person name="Markowitz V."/>
            <person name="Hugenholtz P."/>
            <person name="Kyrpides N.C."/>
            <person name="Klenk H.P."/>
            <person name="Lapidus A."/>
        </authorList>
    </citation>
    <scope>NUCLEOTIDE SEQUENCE [LARGE SCALE GENOMIC DNA]</scope>
    <source>
        <strain evidence="10">ATCC 27377 / DSM 6068 / ICPB 4128</strain>
    </source>
</reference>
<dbReference type="Gene3D" id="3.30.230.70">
    <property type="entry name" value="GHMP Kinase, N-terminal domain"/>
    <property type="match status" value="1"/>
</dbReference>
<dbReference type="AlphaFoldDB" id="D2R6P9"/>
<dbReference type="GO" id="GO:0016075">
    <property type="term" value="P:rRNA catabolic process"/>
    <property type="evidence" value="ECO:0007669"/>
    <property type="project" value="UniProtKB-UniRule"/>
</dbReference>
<dbReference type="GO" id="GO:0031125">
    <property type="term" value="P:rRNA 3'-end processing"/>
    <property type="evidence" value="ECO:0007669"/>
    <property type="project" value="UniProtKB-ARBA"/>
</dbReference>
<evidence type="ECO:0000313" key="9">
    <source>
        <dbReference type="EMBL" id="ADB17349.1"/>
    </source>
</evidence>
<keyword evidence="6 9" id="KW-0808">Transferase</keyword>
<dbReference type="GO" id="GO:0000175">
    <property type="term" value="F:3'-5'-RNA exonuclease activity"/>
    <property type="evidence" value="ECO:0007669"/>
    <property type="project" value="UniProtKB-UniRule"/>
</dbReference>
<dbReference type="STRING" id="530564.Psta_2680"/>
<dbReference type="InterPro" id="IPR001247">
    <property type="entry name" value="ExoRNase_PH_dom1"/>
</dbReference>
<gene>
    <name evidence="6" type="primary">rph</name>
    <name evidence="9" type="ordered locus">Psta_2680</name>
</gene>
<dbReference type="EMBL" id="CP001848">
    <property type="protein sequence ID" value="ADB17349.1"/>
    <property type="molecule type" value="Genomic_DNA"/>
</dbReference>
<dbReference type="InterPro" id="IPR020568">
    <property type="entry name" value="Ribosomal_Su5_D2-typ_SF"/>
</dbReference>
<dbReference type="KEGG" id="psl:Psta_2680"/>
<evidence type="ECO:0000259" key="8">
    <source>
        <dbReference type="Pfam" id="PF03725"/>
    </source>
</evidence>
<evidence type="ECO:0000259" key="7">
    <source>
        <dbReference type="Pfam" id="PF01138"/>
    </source>
</evidence>
<organism evidence="9 10">
    <name type="scientific">Pirellula staleyi (strain ATCC 27377 / DSM 6068 / ICPB 4128)</name>
    <name type="common">Pirella staleyi</name>
    <dbReference type="NCBI Taxonomy" id="530564"/>
    <lineage>
        <taxon>Bacteria</taxon>
        <taxon>Pseudomonadati</taxon>
        <taxon>Planctomycetota</taxon>
        <taxon>Planctomycetia</taxon>
        <taxon>Pirellulales</taxon>
        <taxon>Pirellulaceae</taxon>
        <taxon>Pirellula</taxon>
    </lineage>
</organism>
<dbReference type="InterPro" id="IPR036345">
    <property type="entry name" value="ExoRNase_PH_dom2_sf"/>
</dbReference>
<feature type="domain" description="Exoribonuclease phosphorolytic" evidence="8">
    <location>
        <begin position="159"/>
        <end position="224"/>
    </location>
</feature>
<dbReference type="Proteomes" id="UP000001887">
    <property type="component" value="Chromosome"/>
</dbReference>
<evidence type="ECO:0000256" key="6">
    <source>
        <dbReference type="HAMAP-Rule" id="MF_00564"/>
    </source>
</evidence>
<dbReference type="PROSITE" id="PS01277">
    <property type="entry name" value="RIBONUCLEASE_PH"/>
    <property type="match status" value="1"/>
</dbReference>
<evidence type="ECO:0000256" key="4">
    <source>
        <dbReference type="ARBA" id="ARBA00022694"/>
    </source>
</evidence>
<dbReference type="HAMAP" id="MF_00564">
    <property type="entry name" value="RNase_PH"/>
    <property type="match status" value="1"/>
</dbReference>
<evidence type="ECO:0000256" key="3">
    <source>
        <dbReference type="ARBA" id="ARBA00022555"/>
    </source>
</evidence>
<keyword evidence="3 6" id="KW-0820">tRNA-binding</keyword>
<dbReference type="GO" id="GO:0008033">
    <property type="term" value="P:tRNA processing"/>
    <property type="evidence" value="ECO:0007669"/>
    <property type="project" value="UniProtKB-UniRule"/>
</dbReference>
<comment type="subunit">
    <text evidence="6">Homohexameric ring arranged as a trimer of dimers.</text>
</comment>
<keyword evidence="2 6" id="KW-0698">rRNA processing</keyword>
<feature type="binding site" evidence="6">
    <location>
        <position position="81"/>
    </location>
    <ligand>
        <name>phosphate</name>
        <dbReference type="ChEBI" id="CHEBI:43474"/>
        <note>substrate</note>
    </ligand>
</feature>
<dbReference type="PANTHER" id="PTHR11953">
    <property type="entry name" value="EXOSOME COMPLEX COMPONENT"/>
    <property type="match status" value="1"/>
</dbReference>
<keyword evidence="4 6" id="KW-0819">tRNA processing</keyword>
<dbReference type="PANTHER" id="PTHR11953:SF0">
    <property type="entry name" value="EXOSOME COMPLEX COMPONENT RRP41"/>
    <property type="match status" value="1"/>
</dbReference>
<dbReference type="EC" id="2.7.7.56" evidence="6"/>
<name>D2R6P9_PIRSD</name>
<feature type="binding site" evidence="6">
    <location>
        <begin position="119"/>
        <end position="121"/>
    </location>
    <ligand>
        <name>phosphate</name>
        <dbReference type="ChEBI" id="CHEBI:43474"/>
        <note>substrate</note>
    </ligand>
</feature>